<dbReference type="SMART" id="SM00950">
    <property type="entry name" value="Piwi"/>
    <property type="match status" value="1"/>
</dbReference>
<dbReference type="AlphaFoldDB" id="A0A814VSN5"/>
<dbReference type="Pfam" id="PF02171">
    <property type="entry name" value="Piwi"/>
    <property type="match status" value="1"/>
</dbReference>
<gene>
    <name evidence="2" type="ORF">IZO911_LOCUS28274</name>
</gene>
<proteinExistence type="predicted"/>
<dbReference type="InterPro" id="IPR003165">
    <property type="entry name" value="Piwi"/>
</dbReference>
<dbReference type="PROSITE" id="PS50822">
    <property type="entry name" value="PIWI"/>
    <property type="match status" value="1"/>
</dbReference>
<comment type="caution">
    <text evidence="2">The sequence shown here is derived from an EMBL/GenBank/DDBJ whole genome shotgun (WGS) entry which is preliminary data.</text>
</comment>
<sequence>MKRYSIYGSHEEHIVTSSFEDIDGYFRGMSEQNCQFIVCVMDENNEDDLTQLKVNIKKCGIRIHGILTQCTSFSEIPSDEKSLKNYCENLVRKINFRNGGINTIVDLDVALKDKKTSNDFYMFFGADVIHPTNVTRQHPSIAAMVGSGNSSCSTTADCVCKQYPKQGKCSIEIILGMTEMVQQLLNYYHQLNQHLPNKIVFYRDGVDDGQFSKVLDIEIPAIRQAFNNMYGDKSKHPLLTLVIVKKRHNTRFFTYNPNAIQKNPRSKKQIEETDNMSIGCVIDTTIVHPYQYNFYINSHNAYQGVNHPKHPLLTLVIVKKRHNTRFFTYNPNAIQKNPRSKKQIEETDNMSIGCVIDTTIVHPYQYNFYINSHNAYQGVNHPSLYHVLLNEIEFTADQLQLLTYLLCFTDPRSSASEAIPSVVHQADKAAFNARDLFFNDEDSSTMNVHERYKTLHNPTANDFDYEILQVHENLKNKFVFG</sequence>
<dbReference type="InterPro" id="IPR036397">
    <property type="entry name" value="RNaseH_sf"/>
</dbReference>
<dbReference type="Proteomes" id="UP000663860">
    <property type="component" value="Unassembled WGS sequence"/>
</dbReference>
<evidence type="ECO:0000313" key="3">
    <source>
        <dbReference type="Proteomes" id="UP000663860"/>
    </source>
</evidence>
<dbReference type="PANTHER" id="PTHR22891">
    <property type="entry name" value="EUKARYOTIC TRANSLATION INITIATION FACTOR 2C"/>
    <property type="match status" value="1"/>
</dbReference>
<evidence type="ECO:0000259" key="1">
    <source>
        <dbReference type="PROSITE" id="PS50822"/>
    </source>
</evidence>
<organism evidence="2 3">
    <name type="scientific">Adineta steineri</name>
    <dbReference type="NCBI Taxonomy" id="433720"/>
    <lineage>
        <taxon>Eukaryota</taxon>
        <taxon>Metazoa</taxon>
        <taxon>Spiralia</taxon>
        <taxon>Gnathifera</taxon>
        <taxon>Rotifera</taxon>
        <taxon>Eurotatoria</taxon>
        <taxon>Bdelloidea</taxon>
        <taxon>Adinetida</taxon>
        <taxon>Adinetidae</taxon>
        <taxon>Adineta</taxon>
    </lineage>
</organism>
<dbReference type="GO" id="GO:0003676">
    <property type="term" value="F:nucleic acid binding"/>
    <property type="evidence" value="ECO:0007669"/>
    <property type="project" value="InterPro"/>
</dbReference>
<dbReference type="InterPro" id="IPR012337">
    <property type="entry name" value="RNaseH-like_sf"/>
</dbReference>
<dbReference type="SUPFAM" id="SSF53098">
    <property type="entry name" value="Ribonuclease H-like"/>
    <property type="match status" value="2"/>
</dbReference>
<dbReference type="EMBL" id="CAJNOE010000399">
    <property type="protein sequence ID" value="CAF1195117.1"/>
    <property type="molecule type" value="Genomic_DNA"/>
</dbReference>
<accession>A0A814VSN5</accession>
<feature type="domain" description="Piwi" evidence="1">
    <location>
        <begin position="36"/>
        <end position="438"/>
    </location>
</feature>
<reference evidence="2" key="1">
    <citation type="submission" date="2021-02" db="EMBL/GenBank/DDBJ databases">
        <authorList>
            <person name="Nowell W R."/>
        </authorList>
    </citation>
    <scope>NUCLEOTIDE SEQUENCE</scope>
</reference>
<dbReference type="Gene3D" id="3.30.420.10">
    <property type="entry name" value="Ribonuclease H-like superfamily/Ribonuclease H"/>
    <property type="match status" value="2"/>
</dbReference>
<dbReference type="Gene3D" id="3.40.50.2300">
    <property type="match status" value="1"/>
</dbReference>
<name>A0A814VSN5_9BILA</name>
<protein>
    <recommendedName>
        <fullName evidence="1">Piwi domain-containing protein</fullName>
    </recommendedName>
</protein>
<evidence type="ECO:0000313" key="2">
    <source>
        <dbReference type="EMBL" id="CAF1195117.1"/>
    </source>
</evidence>